<feature type="non-terminal residue" evidence="3">
    <location>
        <position position="1"/>
    </location>
</feature>
<comment type="similarity">
    <text evidence="1">Belongs to the class-II aminoacyl-tRNA synthetase family.</text>
</comment>
<evidence type="ECO:0000259" key="2">
    <source>
        <dbReference type="Pfam" id="PF03129"/>
    </source>
</evidence>
<protein>
    <recommendedName>
        <fullName evidence="2">Anticodon-binding domain-containing protein</fullName>
    </recommendedName>
</protein>
<dbReference type="CDD" id="cd00859">
    <property type="entry name" value="HisRS_anticodon"/>
    <property type="match status" value="1"/>
</dbReference>
<dbReference type="InterPro" id="IPR036621">
    <property type="entry name" value="Anticodon-bd_dom_sf"/>
</dbReference>
<sequence length="122" mass="13986">SGVSIGLSRLVWCTLQKNKIKIDNKGPVLICVMDEKKLKKYYEILKILRDNDISSEIYLESKKKLSKQLEYASKRGLVLAIICAENEFKENTITIKNLQGVKGDNQVTIPRENLVDEVKKYI</sequence>
<dbReference type="AlphaFoldDB" id="A0A383AQZ9"/>
<dbReference type="Pfam" id="PF03129">
    <property type="entry name" value="HGTP_anticodon"/>
    <property type="match status" value="1"/>
</dbReference>
<dbReference type="InterPro" id="IPR033656">
    <property type="entry name" value="HisRS_anticodon"/>
</dbReference>
<dbReference type="Gene3D" id="3.40.50.800">
    <property type="entry name" value="Anticodon-binding domain"/>
    <property type="match status" value="1"/>
</dbReference>
<feature type="domain" description="Anticodon-binding" evidence="2">
    <location>
        <begin position="28"/>
        <end position="120"/>
    </location>
</feature>
<reference evidence="3" key="1">
    <citation type="submission" date="2018-05" db="EMBL/GenBank/DDBJ databases">
        <authorList>
            <person name="Lanie J.A."/>
            <person name="Ng W.-L."/>
            <person name="Kazmierczak K.M."/>
            <person name="Andrzejewski T.M."/>
            <person name="Davidsen T.M."/>
            <person name="Wayne K.J."/>
            <person name="Tettelin H."/>
            <person name="Glass J.I."/>
            <person name="Rusch D."/>
            <person name="Podicherti R."/>
            <person name="Tsui H.-C.T."/>
            <person name="Winkler M.E."/>
        </authorList>
    </citation>
    <scope>NUCLEOTIDE SEQUENCE</scope>
</reference>
<dbReference type="InterPro" id="IPR004154">
    <property type="entry name" value="Anticodon-bd"/>
</dbReference>
<evidence type="ECO:0000256" key="1">
    <source>
        <dbReference type="ARBA" id="ARBA00008226"/>
    </source>
</evidence>
<name>A0A383AQZ9_9ZZZZ</name>
<proteinExistence type="inferred from homology"/>
<dbReference type="PANTHER" id="PTHR11476:SF7">
    <property type="entry name" value="HISTIDINE--TRNA LIGASE"/>
    <property type="match status" value="1"/>
</dbReference>
<dbReference type="PANTHER" id="PTHR11476">
    <property type="entry name" value="HISTIDYL-TRNA SYNTHETASE"/>
    <property type="match status" value="1"/>
</dbReference>
<gene>
    <name evidence="3" type="ORF">METZ01_LOCUS462392</name>
</gene>
<dbReference type="EMBL" id="UINC01193767">
    <property type="protein sequence ID" value="SVE09538.1"/>
    <property type="molecule type" value="Genomic_DNA"/>
</dbReference>
<dbReference type="SUPFAM" id="SSF52954">
    <property type="entry name" value="Class II aaRS ABD-related"/>
    <property type="match status" value="1"/>
</dbReference>
<accession>A0A383AQZ9</accession>
<organism evidence="3">
    <name type="scientific">marine metagenome</name>
    <dbReference type="NCBI Taxonomy" id="408172"/>
    <lineage>
        <taxon>unclassified sequences</taxon>
        <taxon>metagenomes</taxon>
        <taxon>ecological metagenomes</taxon>
    </lineage>
</organism>
<evidence type="ECO:0000313" key="3">
    <source>
        <dbReference type="EMBL" id="SVE09538.1"/>
    </source>
</evidence>